<feature type="compositionally biased region" description="Polar residues" evidence="1">
    <location>
        <begin position="263"/>
        <end position="309"/>
    </location>
</feature>
<gene>
    <name evidence="3" type="ORF">SLS62_009474</name>
</gene>
<name>A0AAN9UDA6_9PEZI</name>
<dbReference type="InterPro" id="IPR007461">
    <property type="entry name" value="Ysc84_actin-binding"/>
</dbReference>
<feature type="region of interest" description="Disordered" evidence="1">
    <location>
        <begin position="337"/>
        <end position="622"/>
    </location>
</feature>
<feature type="compositionally biased region" description="Polar residues" evidence="1">
    <location>
        <begin position="513"/>
        <end position="537"/>
    </location>
</feature>
<evidence type="ECO:0000256" key="1">
    <source>
        <dbReference type="SAM" id="MobiDB-lite"/>
    </source>
</evidence>
<feature type="compositionally biased region" description="Basic and acidic residues" evidence="1">
    <location>
        <begin position="567"/>
        <end position="597"/>
    </location>
</feature>
<feature type="compositionally biased region" description="Polar residues" evidence="1">
    <location>
        <begin position="447"/>
        <end position="458"/>
    </location>
</feature>
<dbReference type="PANTHER" id="PTHR15629">
    <property type="entry name" value="SH3YL1 PROTEIN"/>
    <property type="match status" value="1"/>
</dbReference>
<keyword evidence="4" id="KW-1185">Reference proteome</keyword>
<dbReference type="AlphaFoldDB" id="A0AAN9UDA6"/>
<dbReference type="InterPro" id="IPR051702">
    <property type="entry name" value="SH3_domain_YSC84-like"/>
</dbReference>
<feature type="compositionally biased region" description="Acidic residues" evidence="1">
    <location>
        <begin position="352"/>
        <end position="362"/>
    </location>
</feature>
<dbReference type="Pfam" id="PF04366">
    <property type="entry name" value="Ysc84"/>
    <property type="match status" value="1"/>
</dbReference>
<dbReference type="EMBL" id="JAKJXP020000100">
    <property type="protein sequence ID" value="KAK7746184.1"/>
    <property type="molecule type" value="Genomic_DNA"/>
</dbReference>
<dbReference type="GO" id="GO:0035091">
    <property type="term" value="F:phosphatidylinositol binding"/>
    <property type="evidence" value="ECO:0007669"/>
    <property type="project" value="TreeGrafter"/>
</dbReference>
<evidence type="ECO:0000313" key="3">
    <source>
        <dbReference type="EMBL" id="KAK7746184.1"/>
    </source>
</evidence>
<feature type="domain" description="Ysc84 actin-binding" evidence="2">
    <location>
        <begin position="35"/>
        <end position="161"/>
    </location>
</feature>
<dbReference type="PANTHER" id="PTHR15629:SF8">
    <property type="entry name" value="DUF500 DOMAIN PROTEIN (AFU_ORTHOLOGUE AFUA_5G07310)"/>
    <property type="match status" value="1"/>
</dbReference>
<feature type="compositionally biased region" description="Polar residues" evidence="1">
    <location>
        <begin position="610"/>
        <end position="622"/>
    </location>
</feature>
<evidence type="ECO:0000313" key="4">
    <source>
        <dbReference type="Proteomes" id="UP001320420"/>
    </source>
</evidence>
<organism evidence="3 4">
    <name type="scientific">Diatrype stigma</name>
    <dbReference type="NCBI Taxonomy" id="117547"/>
    <lineage>
        <taxon>Eukaryota</taxon>
        <taxon>Fungi</taxon>
        <taxon>Dikarya</taxon>
        <taxon>Ascomycota</taxon>
        <taxon>Pezizomycotina</taxon>
        <taxon>Sordariomycetes</taxon>
        <taxon>Xylariomycetidae</taxon>
        <taxon>Xylariales</taxon>
        <taxon>Diatrypaceae</taxon>
        <taxon>Diatrype</taxon>
    </lineage>
</organism>
<comment type="caution">
    <text evidence="3">The sequence shown here is derived from an EMBL/GenBank/DDBJ whole genome shotgun (WGS) entry which is preliminary data.</text>
</comment>
<sequence length="622" mass="66812">MRSGLWTAGSGGSGILIARKTDGSWSPPSGLMLQTPSLGFVLGVDIYDCILVINNFHVLETFARQKFTLGTDVSLTAGPLVSLGLLENDLRWADLSDTVITYVKAKGQLAEIKLDGTVLSERADENERFYGMKLGVPKILAGDINQSLPQTRQLTEMLKAAEGRTDYDAALVEQLSAHPAPSDATIESPTSSINGAAPSFGIPEPDDPDPFGVVALEMAGLEIREAGSRLRPESSVFDFNPSPSSPIFPRISRRSVDTFVSRSNRGSYMSSKTIATERSQMTDAGTQTFNSTPETTPSQSEDGNLQQLTEEAPVTKEPEEVDYTKIDLSSLRKLSNFPDIEEKPTTTITTIEEGEGNEDSTDHDETSKDAAVSMGESPAAAIEEVPTKDDATSDGDDASQDEADAKVEADVDANADADDEDADDDDDDDEEFEDAEDAVVFEVVTAPTPQRMTMSQGVSAKGAVVTIPRRVPPPLPARSPARSSRQKSQLIGEGMVSSPLRQEFDLDPENEDTLTASLQYATPNPIERSNSDITVIQSDEAPASGQEDLVVEQPAMPTTELQDADEDLAKDSVKDSEKGTEMDSIKVEDRSSKRESDMVQASSDADEQANMASSHGVQVTVA</sequence>
<dbReference type="CDD" id="cd11524">
    <property type="entry name" value="SYLF"/>
    <property type="match status" value="1"/>
</dbReference>
<feature type="compositionally biased region" description="Acidic residues" evidence="1">
    <location>
        <begin position="410"/>
        <end position="439"/>
    </location>
</feature>
<feature type="region of interest" description="Disordered" evidence="1">
    <location>
        <begin position="263"/>
        <end position="320"/>
    </location>
</feature>
<feature type="compositionally biased region" description="Acidic residues" evidence="1">
    <location>
        <begin position="392"/>
        <end position="402"/>
    </location>
</feature>
<evidence type="ECO:0000259" key="2">
    <source>
        <dbReference type="Pfam" id="PF04366"/>
    </source>
</evidence>
<accession>A0AAN9UDA6</accession>
<dbReference type="Proteomes" id="UP001320420">
    <property type="component" value="Unassembled WGS sequence"/>
</dbReference>
<protein>
    <recommendedName>
        <fullName evidence="2">Ysc84 actin-binding domain-containing protein</fullName>
    </recommendedName>
</protein>
<proteinExistence type="predicted"/>
<reference evidence="3 4" key="1">
    <citation type="submission" date="2024-02" db="EMBL/GenBank/DDBJ databases">
        <title>De novo assembly and annotation of 12 fungi associated with fruit tree decline syndrome in Ontario, Canada.</title>
        <authorList>
            <person name="Sulman M."/>
            <person name="Ellouze W."/>
            <person name="Ilyukhin E."/>
        </authorList>
    </citation>
    <scope>NUCLEOTIDE SEQUENCE [LARGE SCALE GENOMIC DNA]</scope>
    <source>
        <strain evidence="3 4">M11/M66-122</strain>
    </source>
</reference>